<name>A0A975M768_9MICC</name>
<sequence length="127" mass="13617">MALSEHEQRLLDQLEQQLHAEDPKFANSMATPAGSGMSTRRIVLGALVAVAGIGLLLGGVASDTPFSLILGILGFLVMGAGVYYATTRGKKGVPANSPAGRKEREASTSKNFMSNLENKWDERKRDQ</sequence>
<keyword evidence="2" id="KW-0472">Membrane</keyword>
<evidence type="ECO:0000313" key="3">
    <source>
        <dbReference type="EMBL" id="QWC11215.1"/>
    </source>
</evidence>
<feature type="transmembrane region" description="Helical" evidence="2">
    <location>
        <begin position="42"/>
        <end position="60"/>
    </location>
</feature>
<keyword evidence="2" id="KW-0812">Transmembrane</keyword>
<keyword evidence="2" id="KW-1133">Transmembrane helix</keyword>
<evidence type="ECO:0000256" key="2">
    <source>
        <dbReference type="SAM" id="Phobius"/>
    </source>
</evidence>
<organism evidence="3 4">
    <name type="scientific">Arthrobacter jiangjiafuii</name>
    <dbReference type="NCBI Taxonomy" id="2817475"/>
    <lineage>
        <taxon>Bacteria</taxon>
        <taxon>Bacillati</taxon>
        <taxon>Actinomycetota</taxon>
        <taxon>Actinomycetes</taxon>
        <taxon>Micrococcales</taxon>
        <taxon>Micrococcaceae</taxon>
        <taxon>Arthrobacter</taxon>
    </lineage>
</organism>
<feature type="compositionally biased region" description="Basic and acidic residues" evidence="1">
    <location>
        <begin position="118"/>
        <end position="127"/>
    </location>
</feature>
<dbReference type="KEGG" id="ajg:KKR91_06510"/>
<dbReference type="Proteomes" id="UP000676885">
    <property type="component" value="Chromosome"/>
</dbReference>
<reference evidence="3 4" key="1">
    <citation type="submission" date="2021-05" db="EMBL/GenBank/DDBJ databases">
        <title>Novel species in genus Arthrobacter.</title>
        <authorList>
            <person name="Zhang G."/>
        </authorList>
    </citation>
    <scope>NUCLEOTIDE SEQUENCE [LARGE SCALE GENOMIC DNA]</scope>
    <source>
        <strain evidence="4">zg-ZUI227</strain>
    </source>
</reference>
<evidence type="ECO:0000313" key="4">
    <source>
        <dbReference type="Proteomes" id="UP000676885"/>
    </source>
</evidence>
<dbReference type="AlphaFoldDB" id="A0A975M768"/>
<dbReference type="InterPro" id="IPR021401">
    <property type="entry name" value="DUF3040"/>
</dbReference>
<gene>
    <name evidence="3" type="ORF">KKR91_06510</name>
</gene>
<feature type="transmembrane region" description="Helical" evidence="2">
    <location>
        <begin position="66"/>
        <end position="85"/>
    </location>
</feature>
<accession>A0A975M768</accession>
<dbReference type="EMBL" id="CP076022">
    <property type="protein sequence ID" value="QWC11215.1"/>
    <property type="molecule type" value="Genomic_DNA"/>
</dbReference>
<dbReference type="RefSeq" id="WP_210230890.1">
    <property type="nucleotide sequence ID" value="NZ_CP076022.1"/>
</dbReference>
<proteinExistence type="predicted"/>
<feature type="region of interest" description="Disordered" evidence="1">
    <location>
        <begin position="88"/>
        <end position="127"/>
    </location>
</feature>
<feature type="compositionally biased region" description="Polar residues" evidence="1">
    <location>
        <begin position="108"/>
        <end position="117"/>
    </location>
</feature>
<evidence type="ECO:0000256" key="1">
    <source>
        <dbReference type="SAM" id="MobiDB-lite"/>
    </source>
</evidence>
<keyword evidence="4" id="KW-1185">Reference proteome</keyword>
<dbReference type="Pfam" id="PF11239">
    <property type="entry name" value="DUF3040"/>
    <property type="match status" value="1"/>
</dbReference>
<protein>
    <submittedName>
        <fullName evidence="3">DUF3040 domain-containing protein</fullName>
    </submittedName>
</protein>